<comment type="caution">
    <text evidence="1">The sequence shown here is derived from an EMBL/GenBank/DDBJ whole genome shotgun (WGS) entry which is preliminary data.</text>
</comment>
<dbReference type="Proteomes" id="UP001151529">
    <property type="component" value="Chromosome 19"/>
</dbReference>
<organism evidence="1 2">
    <name type="scientific">Salix viminalis</name>
    <name type="common">Common osier</name>
    <name type="synonym">Basket willow</name>
    <dbReference type="NCBI Taxonomy" id="40686"/>
    <lineage>
        <taxon>Eukaryota</taxon>
        <taxon>Viridiplantae</taxon>
        <taxon>Streptophyta</taxon>
        <taxon>Embryophyta</taxon>
        <taxon>Tracheophyta</taxon>
        <taxon>Spermatophyta</taxon>
        <taxon>Magnoliopsida</taxon>
        <taxon>eudicotyledons</taxon>
        <taxon>Gunneridae</taxon>
        <taxon>Pentapetalae</taxon>
        <taxon>rosids</taxon>
        <taxon>fabids</taxon>
        <taxon>Malpighiales</taxon>
        <taxon>Salicaceae</taxon>
        <taxon>Saliceae</taxon>
        <taxon>Salix</taxon>
    </lineage>
</organism>
<proteinExistence type="predicted"/>
<name>A0A9Q0PYB0_SALVM</name>
<evidence type="ECO:0000313" key="2">
    <source>
        <dbReference type="Proteomes" id="UP001151529"/>
    </source>
</evidence>
<reference evidence="1" key="2">
    <citation type="journal article" date="2023" name="Int. J. Mol. Sci.">
        <title>De Novo Assembly and Annotation of 11 Diverse Shrub Willow (Salix) Genomes Reveals Novel Gene Organization in Sex-Linked Regions.</title>
        <authorList>
            <person name="Hyden B."/>
            <person name="Feng K."/>
            <person name="Yates T.B."/>
            <person name="Jawdy S."/>
            <person name="Cereghino C."/>
            <person name="Smart L.B."/>
            <person name="Muchero W."/>
        </authorList>
    </citation>
    <scope>NUCLEOTIDE SEQUENCE [LARGE SCALE GENOMIC DNA]</scope>
    <source>
        <tissue evidence="1">Shoot tip</tissue>
    </source>
</reference>
<gene>
    <name evidence="1" type="ORF">OIU85_003064</name>
</gene>
<evidence type="ECO:0008006" key="3">
    <source>
        <dbReference type="Google" id="ProtNLM"/>
    </source>
</evidence>
<reference evidence="1" key="1">
    <citation type="submission" date="2022-11" db="EMBL/GenBank/DDBJ databases">
        <authorList>
            <person name="Hyden B.L."/>
            <person name="Feng K."/>
            <person name="Yates T."/>
            <person name="Jawdy S."/>
            <person name="Smart L.B."/>
            <person name="Muchero W."/>
        </authorList>
    </citation>
    <scope>NUCLEOTIDE SEQUENCE</scope>
    <source>
        <tissue evidence="1">Shoot tip</tissue>
    </source>
</reference>
<keyword evidence="2" id="KW-1185">Reference proteome</keyword>
<dbReference type="AlphaFoldDB" id="A0A9Q0PYB0"/>
<sequence>MGRSKILYKFSYQLHWLRHHTLSKFRQPACFFSPSGSDQQENKSKPWCSSLVNFVLLRFGTREGEVVWQAPKYQIDKDRSEGCENELAIYLDRFLAHRGRRKTQYFRLGYAMQNEVEELDLDFTLDDAKPCINFPHSLYTCESLRCLTMNLNRNHFYWDFPSSIPFPNLQFLSLKLLKVNNGCLFGEWNPSWNTIKEIRFEQVDIIGGMKIKSSCLVRFEVLRSYIDKLRILGERLEVEVQWPKTLGNLSISGERVKSIDLRDLLPRQGHGYDTGKIFG</sequence>
<accession>A0A9Q0PYB0</accession>
<dbReference type="OrthoDB" id="1150430at2759"/>
<evidence type="ECO:0000313" key="1">
    <source>
        <dbReference type="EMBL" id="KAJ6696671.1"/>
    </source>
</evidence>
<protein>
    <recommendedName>
        <fullName evidence="3">FBD domain-containing protein</fullName>
    </recommendedName>
</protein>
<dbReference type="EMBL" id="JAPFFL010000010">
    <property type="protein sequence ID" value="KAJ6696671.1"/>
    <property type="molecule type" value="Genomic_DNA"/>
</dbReference>